<evidence type="ECO:0000313" key="2">
    <source>
        <dbReference type="Proteomes" id="UP001732700"/>
    </source>
</evidence>
<dbReference type="EnsemblPlants" id="AVESA.00010b.r2.1DG0187540.1">
    <property type="protein sequence ID" value="AVESA.00010b.r2.1DG0187540.1.CDS"/>
    <property type="gene ID" value="AVESA.00010b.r2.1DG0187540"/>
</dbReference>
<dbReference type="Proteomes" id="UP001732700">
    <property type="component" value="Chromosome 1D"/>
</dbReference>
<organism evidence="1 2">
    <name type="scientific">Avena sativa</name>
    <name type="common">Oat</name>
    <dbReference type="NCBI Taxonomy" id="4498"/>
    <lineage>
        <taxon>Eukaryota</taxon>
        <taxon>Viridiplantae</taxon>
        <taxon>Streptophyta</taxon>
        <taxon>Embryophyta</taxon>
        <taxon>Tracheophyta</taxon>
        <taxon>Spermatophyta</taxon>
        <taxon>Magnoliopsida</taxon>
        <taxon>Liliopsida</taxon>
        <taxon>Poales</taxon>
        <taxon>Poaceae</taxon>
        <taxon>BOP clade</taxon>
        <taxon>Pooideae</taxon>
        <taxon>Poodae</taxon>
        <taxon>Poeae</taxon>
        <taxon>Poeae Chloroplast Group 1 (Aveneae type)</taxon>
        <taxon>Aveninae</taxon>
        <taxon>Avena</taxon>
    </lineage>
</organism>
<name>A0ACD5U686_AVESA</name>
<reference evidence="1" key="1">
    <citation type="submission" date="2021-05" db="EMBL/GenBank/DDBJ databases">
        <authorList>
            <person name="Scholz U."/>
            <person name="Mascher M."/>
            <person name="Fiebig A."/>
        </authorList>
    </citation>
    <scope>NUCLEOTIDE SEQUENCE [LARGE SCALE GENOMIC DNA]</scope>
</reference>
<evidence type="ECO:0000313" key="1">
    <source>
        <dbReference type="EnsemblPlants" id="AVESA.00010b.r2.1DG0187540.1.CDS"/>
    </source>
</evidence>
<sequence length="573" mass="60843">MYRAAASLASKARQAGSGARQVGSRLAWSRNYAAKDIKFGVEARALMLRGVEELADAVKVTMGPKGRTVIIEQSFGAPKVTKDGVTVAKSIEFNNRVKNVGANLVKQVANATNDTAGDGTTCATVLTKAIFTEGCKSVAAGMNAMDLRRGISMAVDDVVTNLKGMAKMISTSEEIAQVGTISANGEREIGELIAKAMEKVGKEGVITIADGNTLYNELEVVEGMKLDRGYISPYFVTNPKTQKCELEDPLILIHDKKISNMHAVVKVLEMALKKQRPLLIVAEDLESEALGTLIINKLRAGIKVCAVKAPGFGENRKANLQDLAVLTGGEVISEEIGMNLENFDSQMLGTCKKVTVSKDDTVILDGAGDKNIEERADQIRSAIEQSTSDYDKEKLQERLAKLSGGVAVLKIGGASEAEVSEKKDRVTDALNATKAAVEEGIVPGGGVALLYASKALDKLQTANFDQKIGVQIIQNALKTPVYTIASNAGVEGAVVVGKLLEQDNTDLGYDAAKGEYVDMVKVGIIDPLKVIRTALVDAASVSSLMTTTEAIIVEIPKEEKEAPAMGGMGGMDY</sequence>
<proteinExistence type="predicted"/>
<keyword evidence="2" id="KW-1185">Reference proteome</keyword>
<reference evidence="1" key="2">
    <citation type="submission" date="2025-09" db="UniProtKB">
        <authorList>
            <consortium name="EnsemblPlants"/>
        </authorList>
    </citation>
    <scope>IDENTIFICATION</scope>
</reference>
<protein>
    <submittedName>
        <fullName evidence="1">Uncharacterized protein</fullName>
    </submittedName>
</protein>
<accession>A0ACD5U686</accession>